<accession>A0A6M4WZ83</accession>
<feature type="chain" id="PRO_5026697957" description="Secreted protein" evidence="2">
    <location>
        <begin position="28"/>
        <end position="66"/>
    </location>
</feature>
<dbReference type="AlphaFoldDB" id="A0A6M4WZ83"/>
<evidence type="ECO:0000256" key="1">
    <source>
        <dbReference type="SAM" id="MobiDB-lite"/>
    </source>
</evidence>
<protein>
    <recommendedName>
        <fullName evidence="5">Secreted protein</fullName>
    </recommendedName>
</protein>
<feature type="region of interest" description="Disordered" evidence="1">
    <location>
        <begin position="30"/>
        <end position="66"/>
    </location>
</feature>
<dbReference type="EMBL" id="CP049838">
    <property type="protein sequence ID" value="QJT04861.1"/>
    <property type="molecule type" value="Genomic_DNA"/>
</dbReference>
<keyword evidence="4" id="KW-1185">Reference proteome</keyword>
<dbReference type="RefSeq" id="WP_171400184.1">
    <property type="nucleotide sequence ID" value="NZ_CP049838.1"/>
</dbReference>
<evidence type="ECO:0000313" key="3">
    <source>
        <dbReference type="EMBL" id="QJT04861.1"/>
    </source>
</evidence>
<gene>
    <name evidence="3" type="ORF">G9272_34940</name>
</gene>
<proteinExistence type="predicted"/>
<evidence type="ECO:0008006" key="5">
    <source>
        <dbReference type="Google" id="ProtNLM"/>
    </source>
</evidence>
<sequence length="66" mass="6809">MNLSTRTAFLFVVASAVLITVMGTAQAANLGPVPRDATAHATVDDPGDEPEDVELDEAGRPDADEG</sequence>
<evidence type="ECO:0000313" key="4">
    <source>
        <dbReference type="Proteomes" id="UP000502665"/>
    </source>
</evidence>
<dbReference type="Proteomes" id="UP000502665">
    <property type="component" value="Chromosome"/>
</dbReference>
<keyword evidence="2" id="KW-0732">Signal</keyword>
<organism evidence="3 4">
    <name type="scientific">Streptomyces asoensis</name>
    <dbReference type="NCBI Taxonomy" id="249586"/>
    <lineage>
        <taxon>Bacteria</taxon>
        <taxon>Bacillati</taxon>
        <taxon>Actinomycetota</taxon>
        <taxon>Actinomycetes</taxon>
        <taxon>Kitasatosporales</taxon>
        <taxon>Streptomycetaceae</taxon>
        <taxon>Streptomyces</taxon>
    </lineage>
</organism>
<evidence type="ECO:0000256" key="2">
    <source>
        <dbReference type="SAM" id="SignalP"/>
    </source>
</evidence>
<feature type="compositionally biased region" description="Acidic residues" evidence="1">
    <location>
        <begin position="45"/>
        <end position="56"/>
    </location>
</feature>
<feature type="compositionally biased region" description="Basic and acidic residues" evidence="1">
    <location>
        <begin position="57"/>
        <end position="66"/>
    </location>
</feature>
<name>A0A6M4WZ83_9ACTN</name>
<feature type="signal peptide" evidence="2">
    <location>
        <begin position="1"/>
        <end position="27"/>
    </location>
</feature>
<reference evidence="3" key="1">
    <citation type="submission" date="2020-03" db="EMBL/GenBank/DDBJ databases">
        <title>Molecular networking-based the target discovery of potent antiproliferative macrolactams: 5/6/7/16 polycyclic ansamycins and glycosylated trienomycin from Streptomyces cacaoi subsp. asoensis.</title>
        <authorList>
            <person name="Liu L.-L."/>
        </authorList>
    </citation>
    <scope>NUCLEOTIDE SEQUENCE [LARGE SCALE GENOMIC DNA]</scope>
    <source>
        <strain evidence="3">H2S5</strain>
    </source>
</reference>